<reference evidence="4 5" key="1">
    <citation type="submission" date="2024-02" db="EMBL/GenBank/DDBJ databases">
        <title>Chromosome-scale genome assembly of the rough periwinkle Littorina saxatilis.</title>
        <authorList>
            <person name="De Jode A."/>
            <person name="Faria R."/>
            <person name="Formenti G."/>
            <person name="Sims Y."/>
            <person name="Smith T.P."/>
            <person name="Tracey A."/>
            <person name="Wood J.M.D."/>
            <person name="Zagrodzka Z.B."/>
            <person name="Johannesson K."/>
            <person name="Butlin R.K."/>
            <person name="Leder E.H."/>
        </authorList>
    </citation>
    <scope>NUCLEOTIDE SEQUENCE [LARGE SCALE GENOMIC DNA]</scope>
    <source>
        <strain evidence="4">Snail1</strain>
        <tissue evidence="4">Muscle</tissue>
    </source>
</reference>
<proteinExistence type="predicted"/>
<organism evidence="4 5">
    <name type="scientific">Littorina saxatilis</name>
    <dbReference type="NCBI Taxonomy" id="31220"/>
    <lineage>
        <taxon>Eukaryota</taxon>
        <taxon>Metazoa</taxon>
        <taxon>Spiralia</taxon>
        <taxon>Lophotrochozoa</taxon>
        <taxon>Mollusca</taxon>
        <taxon>Gastropoda</taxon>
        <taxon>Caenogastropoda</taxon>
        <taxon>Littorinimorpha</taxon>
        <taxon>Littorinoidea</taxon>
        <taxon>Littorinidae</taxon>
        <taxon>Littorina</taxon>
    </lineage>
</organism>
<dbReference type="EMBL" id="JBAMIC010000008">
    <property type="protein sequence ID" value="KAK7103599.1"/>
    <property type="molecule type" value="Genomic_DNA"/>
</dbReference>
<dbReference type="Pfam" id="PF25431">
    <property type="entry name" value="zf-C17orf113"/>
    <property type="match status" value="1"/>
</dbReference>
<dbReference type="PANTHER" id="PTHR46880:SF5">
    <property type="entry name" value="DUF4371 DOMAIN-CONTAINING PROTEIN"/>
    <property type="match status" value="1"/>
</dbReference>
<accession>A0AAN9BF46</accession>
<dbReference type="InterPro" id="IPR012337">
    <property type="entry name" value="RNaseH-like_sf"/>
</dbReference>
<dbReference type="InterPro" id="IPR008906">
    <property type="entry name" value="HATC_C_dom"/>
</dbReference>
<evidence type="ECO:0000256" key="1">
    <source>
        <dbReference type="SAM" id="MobiDB-lite"/>
    </source>
</evidence>
<feature type="domain" description="HAT C-terminal dimerisation" evidence="2">
    <location>
        <begin position="656"/>
        <end position="709"/>
    </location>
</feature>
<dbReference type="SUPFAM" id="SSF53098">
    <property type="entry name" value="Ribonuclease H-like"/>
    <property type="match status" value="1"/>
</dbReference>
<dbReference type="Proteomes" id="UP001374579">
    <property type="component" value="Unassembled WGS sequence"/>
</dbReference>
<feature type="domain" description="C17orf113 probable zinc finger" evidence="3">
    <location>
        <begin position="89"/>
        <end position="142"/>
    </location>
</feature>
<evidence type="ECO:0000259" key="3">
    <source>
        <dbReference type="Pfam" id="PF25431"/>
    </source>
</evidence>
<feature type="compositionally biased region" description="Polar residues" evidence="1">
    <location>
        <begin position="35"/>
        <end position="46"/>
    </location>
</feature>
<sequence>MPPKKKLKLISGQGKLVFGTPTPPPPPETERTEPVGSTSSASPDLSTHSDSHVSSETDRGDKLSSACAESPGDSTVNTRNFQKGWLVHYPWLAFENGLMFCKVCRQHGKTNSMAVGSSNFRTSTLTRHLDSADHKLVMSAPKEKKNLDEAMKKAFSKEELAVSVAFKTLFWMCKEGVPLAKFKSLMTLLKLLQVPNISALHCTENCDYTSSISVDGFLKVLSDLIDENIVKKIKASPVITVFVDESTDIVIHHKLAINTRVVDPLTLQPSTFFLTDVRLHNATGAGIFEAIKHELDKRDIDMLKVYGLGTDGASTMTGQGKGLTWHFLRLNPHIKNTHCSAHCVALVSEQAAQKVKNVQEFSETVKSIYKFFQQSPKQSDALEEIQKVLDEPILRCREVHAIRWLSFFLALETVYRTLDSLITLFETNSATNAKANGLKKKVGQELFIKLTYCLLDWLQPIMRLSQYFQKQDIDLSVAKVNVDFAIKDMKKMRDADTSTDCPLLFYTQKLDHDLHDGIFKGHRVAKNAAHFENVKTQFLQNMIDNLKARFPDSETMSRFAVFGMRSLQFLDGEALDVFGNEDIQVVADFYCNRQSHTYKKDDKTTAVSYSEPFLQCSPADVLREWERCKLIVKSNRLTGLPLSYLWESLAKLQEEGSLDCPNLIKLATLVLTHPVHSCDCERTFSVQNLTLTSLRSRLSPEKCDQLMRVKIEGGELADFDFEAAIARWSECRRKIFTSKK</sequence>
<dbReference type="InterPro" id="IPR057456">
    <property type="entry name" value="Znf_C17orf113"/>
</dbReference>
<keyword evidence="5" id="KW-1185">Reference proteome</keyword>
<dbReference type="PANTHER" id="PTHR46880">
    <property type="entry name" value="RAS-ASSOCIATING DOMAIN-CONTAINING PROTEIN"/>
    <property type="match status" value="1"/>
</dbReference>
<protein>
    <submittedName>
        <fullName evidence="4">Uncharacterized protein</fullName>
    </submittedName>
</protein>
<evidence type="ECO:0000259" key="2">
    <source>
        <dbReference type="Pfam" id="PF05699"/>
    </source>
</evidence>
<name>A0AAN9BF46_9CAEN</name>
<evidence type="ECO:0000313" key="4">
    <source>
        <dbReference type="EMBL" id="KAK7103599.1"/>
    </source>
</evidence>
<dbReference type="GO" id="GO:0046983">
    <property type="term" value="F:protein dimerization activity"/>
    <property type="evidence" value="ECO:0007669"/>
    <property type="project" value="InterPro"/>
</dbReference>
<feature type="region of interest" description="Disordered" evidence="1">
    <location>
        <begin position="1"/>
        <end position="75"/>
    </location>
</feature>
<gene>
    <name evidence="4" type="ORF">V1264_018468</name>
</gene>
<comment type="caution">
    <text evidence="4">The sequence shown here is derived from an EMBL/GenBank/DDBJ whole genome shotgun (WGS) entry which is preliminary data.</text>
</comment>
<dbReference type="AlphaFoldDB" id="A0AAN9BF46"/>
<evidence type="ECO:0000313" key="5">
    <source>
        <dbReference type="Proteomes" id="UP001374579"/>
    </source>
</evidence>
<dbReference type="Pfam" id="PF05699">
    <property type="entry name" value="Dimer_Tnp_hAT"/>
    <property type="match status" value="1"/>
</dbReference>
<feature type="compositionally biased region" description="Basic and acidic residues" evidence="1">
    <location>
        <begin position="47"/>
        <end position="62"/>
    </location>
</feature>